<dbReference type="CDD" id="cd04056">
    <property type="entry name" value="Peptidases_S53"/>
    <property type="match status" value="1"/>
</dbReference>
<keyword evidence="14" id="KW-0325">Glycoprotein</keyword>
<evidence type="ECO:0000256" key="15">
    <source>
        <dbReference type="PROSITE-ProRule" id="PRU01032"/>
    </source>
</evidence>
<proteinExistence type="predicted"/>
<keyword evidence="10 15" id="KW-0720">Serine protease</keyword>
<comment type="subcellular location">
    <subcellularLocation>
        <location evidence="3">Secreted</location>
        <location evidence="3">Extracellular space</location>
    </subcellularLocation>
</comment>
<evidence type="ECO:0000256" key="5">
    <source>
        <dbReference type="ARBA" id="ARBA00022525"/>
    </source>
</evidence>
<name>A0A2G8SGD9_9APHY</name>
<dbReference type="AlphaFoldDB" id="A0A2G8SGD9"/>
<comment type="function">
    <text evidence="2">Secreted tripeptidyl-peptidase which degrades proteins at acidic pHs and is involved in virulence.</text>
</comment>
<gene>
    <name evidence="17" type="ORF">GSI_05352</name>
</gene>
<feature type="binding site" evidence="15">
    <location>
        <position position="500"/>
    </location>
    <ligand>
        <name>Ca(2+)</name>
        <dbReference type="ChEBI" id="CHEBI:29108"/>
    </ligand>
</feature>
<dbReference type="EMBL" id="AYKW01000010">
    <property type="protein sequence ID" value="PIL32648.1"/>
    <property type="molecule type" value="Genomic_DNA"/>
</dbReference>
<keyword evidence="11 15" id="KW-0106">Calcium</keyword>
<evidence type="ECO:0000256" key="14">
    <source>
        <dbReference type="ARBA" id="ARBA00023180"/>
    </source>
</evidence>
<keyword evidence="6 15" id="KW-0645">Protease</keyword>
<evidence type="ECO:0000256" key="3">
    <source>
        <dbReference type="ARBA" id="ARBA00004239"/>
    </source>
</evidence>
<feature type="domain" description="Peptidase S53" evidence="16">
    <location>
        <begin position="162"/>
        <end position="520"/>
    </location>
</feature>
<dbReference type="SUPFAM" id="SSF54897">
    <property type="entry name" value="Protease propeptides/inhibitors"/>
    <property type="match status" value="1"/>
</dbReference>
<dbReference type="OrthoDB" id="409122at2759"/>
<dbReference type="GO" id="GO:0008240">
    <property type="term" value="F:tripeptidyl-peptidase activity"/>
    <property type="evidence" value="ECO:0007669"/>
    <property type="project" value="UniProtKB-EC"/>
</dbReference>
<feature type="binding site" evidence="15">
    <location>
        <position position="479"/>
    </location>
    <ligand>
        <name>Ca(2+)</name>
        <dbReference type="ChEBI" id="CHEBI:29108"/>
    </ligand>
</feature>
<evidence type="ECO:0000313" key="17">
    <source>
        <dbReference type="EMBL" id="PIL32648.1"/>
    </source>
</evidence>
<dbReference type="GO" id="GO:0004252">
    <property type="term" value="F:serine-type endopeptidase activity"/>
    <property type="evidence" value="ECO:0007669"/>
    <property type="project" value="UniProtKB-UniRule"/>
</dbReference>
<dbReference type="InterPro" id="IPR015366">
    <property type="entry name" value="S53_propep"/>
</dbReference>
<comment type="cofactor">
    <cofactor evidence="15">
        <name>Ca(2+)</name>
        <dbReference type="ChEBI" id="CHEBI:29108"/>
    </cofactor>
    <text evidence="15">Binds 1 Ca(2+) ion per subunit.</text>
</comment>
<protein>
    <recommendedName>
        <fullName evidence="4">tripeptidyl-peptidase II</fullName>
        <ecNumber evidence="4">3.4.14.10</ecNumber>
    </recommendedName>
</protein>
<dbReference type="Pfam" id="PF09286">
    <property type="entry name" value="Pro-kuma_activ"/>
    <property type="match status" value="1"/>
</dbReference>
<evidence type="ECO:0000256" key="11">
    <source>
        <dbReference type="ARBA" id="ARBA00022837"/>
    </source>
</evidence>
<dbReference type="GO" id="GO:0046872">
    <property type="term" value="F:metal ion binding"/>
    <property type="evidence" value="ECO:0007669"/>
    <property type="project" value="UniProtKB-UniRule"/>
</dbReference>
<evidence type="ECO:0000256" key="12">
    <source>
        <dbReference type="ARBA" id="ARBA00023026"/>
    </source>
</evidence>
<evidence type="ECO:0000256" key="4">
    <source>
        <dbReference type="ARBA" id="ARBA00012462"/>
    </source>
</evidence>
<dbReference type="SUPFAM" id="SSF52743">
    <property type="entry name" value="Subtilisin-like"/>
    <property type="match status" value="1"/>
</dbReference>
<evidence type="ECO:0000256" key="10">
    <source>
        <dbReference type="ARBA" id="ARBA00022825"/>
    </source>
</evidence>
<keyword evidence="8" id="KW-0732">Signal</keyword>
<evidence type="ECO:0000256" key="9">
    <source>
        <dbReference type="ARBA" id="ARBA00022801"/>
    </source>
</evidence>
<dbReference type="FunFam" id="3.40.50.200:FF:000015">
    <property type="entry name" value="Tripeptidyl peptidase A"/>
    <property type="match status" value="1"/>
</dbReference>
<keyword evidence="12" id="KW-0843">Virulence</keyword>
<evidence type="ECO:0000256" key="7">
    <source>
        <dbReference type="ARBA" id="ARBA00022723"/>
    </source>
</evidence>
<dbReference type="InterPro" id="IPR036852">
    <property type="entry name" value="Peptidase_S8/S53_dom_sf"/>
</dbReference>
<dbReference type="CDD" id="cd11377">
    <property type="entry name" value="Pro-peptidase_S53"/>
    <property type="match status" value="1"/>
</dbReference>
<reference evidence="17 18" key="1">
    <citation type="journal article" date="2015" name="Sci. Rep.">
        <title>Chromosome-level genome map provides insights into diverse defense mechanisms in the medicinal fungus Ganoderma sinense.</title>
        <authorList>
            <person name="Zhu Y."/>
            <person name="Xu J."/>
            <person name="Sun C."/>
            <person name="Zhou S."/>
            <person name="Xu H."/>
            <person name="Nelson D.R."/>
            <person name="Qian J."/>
            <person name="Song J."/>
            <person name="Luo H."/>
            <person name="Xiang L."/>
            <person name="Li Y."/>
            <person name="Xu Z."/>
            <person name="Ji A."/>
            <person name="Wang L."/>
            <person name="Lu S."/>
            <person name="Hayward A."/>
            <person name="Sun W."/>
            <person name="Li X."/>
            <person name="Schwartz D.C."/>
            <person name="Wang Y."/>
            <person name="Chen S."/>
        </authorList>
    </citation>
    <scope>NUCLEOTIDE SEQUENCE [LARGE SCALE GENOMIC DNA]</scope>
    <source>
        <strain evidence="17 18">ZZ0214-1</strain>
    </source>
</reference>
<evidence type="ECO:0000259" key="16">
    <source>
        <dbReference type="PROSITE" id="PS51695"/>
    </source>
</evidence>
<keyword evidence="9 15" id="KW-0378">Hydrolase</keyword>
<comment type="caution">
    <text evidence="17">The sequence shown here is derived from an EMBL/GenBank/DDBJ whole genome shotgun (WGS) entry which is preliminary data.</text>
</comment>
<dbReference type="EC" id="3.4.14.10" evidence="4"/>
<feature type="active site" description="Charge relay system" evidence="15">
    <location>
        <position position="238"/>
    </location>
</feature>
<dbReference type="Gene3D" id="3.40.50.200">
    <property type="entry name" value="Peptidase S8/S53 domain"/>
    <property type="match status" value="1"/>
</dbReference>
<feature type="active site" description="Charge relay system" evidence="15">
    <location>
        <position position="234"/>
    </location>
</feature>
<feature type="binding site" evidence="15">
    <location>
        <position position="480"/>
    </location>
    <ligand>
        <name>Ca(2+)</name>
        <dbReference type="ChEBI" id="CHEBI:29108"/>
    </ligand>
</feature>
<feature type="binding site" evidence="15">
    <location>
        <position position="498"/>
    </location>
    <ligand>
        <name>Ca(2+)</name>
        <dbReference type="ChEBI" id="CHEBI:29108"/>
    </ligand>
</feature>
<dbReference type="GO" id="GO:0006508">
    <property type="term" value="P:proteolysis"/>
    <property type="evidence" value="ECO:0007669"/>
    <property type="project" value="UniProtKB-KW"/>
</dbReference>
<dbReference type="GO" id="GO:0005576">
    <property type="term" value="C:extracellular region"/>
    <property type="evidence" value="ECO:0007669"/>
    <property type="project" value="UniProtKB-SubCell"/>
</dbReference>
<dbReference type="InterPro" id="IPR000209">
    <property type="entry name" value="Peptidase_S8/S53_dom"/>
</dbReference>
<feature type="active site" description="Charge relay system" evidence="15">
    <location>
        <position position="437"/>
    </location>
</feature>
<accession>A0A2G8SGD9</accession>
<keyword evidence="13" id="KW-0865">Zymogen</keyword>
<sequence length="521" mass="53716">MVVGLRPANITGLHSTLLDVSDPTSPNYGKHLSNDEARAFVAPAPETVQAVTGWLAQHNITANAASPSGDVLQMAVDVNTANALLNANYVASSHPDTGSTVYTTDSYSIPPELEEHLAFVYPTTNILPAIVSNPSVTKISLAKHSRRTRSKRAAIPSSCTTTITPQCLQAIYNIPATPATAPGNSIGVSGFANEVANQTDLQGFFQALRPDITNGSFNVQSIDGGTDTGSGTVEASLDIQYTTGVATNVNTTFVTVGSQNQDGVFGFLDIINSLLAEPDPPLVLTTSFGFDETFFQANPGIANTLCNAYAQLGARGTSVLFASGDGGVAGSRFSNTCNADGSFVPTFPSGCPFLTSVGSTQGNSPETAAQFSSGGFSNVFARPDYQSAAVESYLNTLGSTNAGLFNTSGRAYPDVSTQGVSFAVNIAGEFEAVSGTSASSPTFASVVALLNDQRLNAGKTPLGFLNPLLYSTAAAAFNDITSGSNPGCNTTGFPTETGWDPVTGLGTPDFNKLLSAVMAAP</sequence>
<keyword evidence="5" id="KW-0964">Secreted</keyword>
<dbReference type="InterPro" id="IPR050819">
    <property type="entry name" value="Tripeptidyl-peptidase_I"/>
</dbReference>
<evidence type="ECO:0000256" key="8">
    <source>
        <dbReference type="ARBA" id="ARBA00022729"/>
    </source>
</evidence>
<keyword evidence="7 15" id="KW-0479">Metal-binding</keyword>
<evidence type="ECO:0000256" key="6">
    <source>
        <dbReference type="ARBA" id="ARBA00022670"/>
    </source>
</evidence>
<evidence type="ECO:0000256" key="2">
    <source>
        <dbReference type="ARBA" id="ARBA00002451"/>
    </source>
</evidence>
<dbReference type="PANTHER" id="PTHR14218">
    <property type="entry name" value="PROTEASE S8 TRIPEPTIDYL PEPTIDASE I CLN2"/>
    <property type="match status" value="1"/>
</dbReference>
<evidence type="ECO:0000256" key="13">
    <source>
        <dbReference type="ARBA" id="ARBA00023145"/>
    </source>
</evidence>
<comment type="catalytic activity">
    <reaction evidence="1">
        <text>Release of an N-terminal tripeptide from a polypeptide.</text>
        <dbReference type="EC" id="3.4.14.10"/>
    </reaction>
</comment>
<dbReference type="PROSITE" id="PS51695">
    <property type="entry name" value="SEDOLISIN"/>
    <property type="match status" value="1"/>
</dbReference>
<dbReference type="PANTHER" id="PTHR14218:SF15">
    <property type="entry name" value="TRIPEPTIDYL-PEPTIDASE 1"/>
    <property type="match status" value="1"/>
</dbReference>
<organism evidence="17 18">
    <name type="scientific">Ganoderma sinense ZZ0214-1</name>
    <dbReference type="NCBI Taxonomy" id="1077348"/>
    <lineage>
        <taxon>Eukaryota</taxon>
        <taxon>Fungi</taxon>
        <taxon>Dikarya</taxon>
        <taxon>Basidiomycota</taxon>
        <taxon>Agaricomycotina</taxon>
        <taxon>Agaricomycetes</taxon>
        <taxon>Polyporales</taxon>
        <taxon>Polyporaceae</taxon>
        <taxon>Ganoderma</taxon>
    </lineage>
</organism>
<dbReference type="Pfam" id="PF00082">
    <property type="entry name" value="Peptidase_S8"/>
    <property type="match status" value="1"/>
</dbReference>
<dbReference type="SMART" id="SM00944">
    <property type="entry name" value="Pro-kuma_activ"/>
    <property type="match status" value="1"/>
</dbReference>
<dbReference type="STRING" id="1077348.A0A2G8SGD9"/>
<dbReference type="Proteomes" id="UP000230002">
    <property type="component" value="Unassembled WGS sequence"/>
</dbReference>
<evidence type="ECO:0000256" key="1">
    <source>
        <dbReference type="ARBA" id="ARBA00001910"/>
    </source>
</evidence>
<evidence type="ECO:0000313" key="18">
    <source>
        <dbReference type="Proteomes" id="UP000230002"/>
    </source>
</evidence>
<keyword evidence="18" id="KW-1185">Reference proteome</keyword>
<dbReference type="InterPro" id="IPR030400">
    <property type="entry name" value="Sedolisin_dom"/>
</dbReference>